<keyword evidence="4" id="KW-1185">Reference proteome</keyword>
<dbReference type="RefSeq" id="WP_066541262.1">
    <property type="nucleotide sequence ID" value="NZ_CP021422.1"/>
</dbReference>
<sequence length="82" mass="9651">MAYMDILFAKILTGVRRCGKSTILKMIMEKLKTKRNVPAERIINCCFDSMEYEDMTAKQIYAHLKEQLLMFNMAQKVRNIEV</sequence>
<gene>
    <name evidence="2" type="ORF">ADH66_09945</name>
    <name evidence="3" type="ORF">I5Q82_00265</name>
</gene>
<reference evidence="4" key="2">
    <citation type="submission" date="2017-05" db="EMBL/GenBank/DDBJ databases">
        <title>Improved OligoMM genomes.</title>
        <authorList>
            <person name="Garzetti D."/>
        </authorList>
    </citation>
    <scope>NUCLEOTIDE SEQUENCE [LARGE SCALE GENOMIC DNA]</scope>
    <source>
        <strain evidence="4">KB18</strain>
    </source>
</reference>
<evidence type="ECO:0000313" key="5">
    <source>
        <dbReference type="Proteomes" id="UP000596035"/>
    </source>
</evidence>
<evidence type="ECO:0000313" key="4">
    <source>
        <dbReference type="Proteomes" id="UP000196710"/>
    </source>
</evidence>
<reference evidence="3 5" key="3">
    <citation type="submission" date="2020-11" db="EMBL/GenBank/DDBJ databases">
        <title>Closed and high quality bacterial genomes of the OMM12 community.</title>
        <authorList>
            <person name="Marbouty M."/>
            <person name="Lamy-Besnier Q."/>
            <person name="Debarbieux L."/>
            <person name="Koszul R."/>
        </authorList>
    </citation>
    <scope>NUCLEOTIDE SEQUENCE [LARGE SCALE GENOMIC DNA]</scope>
    <source>
        <strain evidence="3 5">KB18</strain>
    </source>
</reference>
<dbReference type="EMBL" id="CP065321">
    <property type="protein sequence ID" value="QQR30223.1"/>
    <property type="molecule type" value="Genomic_DNA"/>
</dbReference>
<dbReference type="AlphaFoldDB" id="A0A1Z2XR71"/>
<evidence type="ECO:0000259" key="1">
    <source>
        <dbReference type="Pfam" id="PF13173"/>
    </source>
</evidence>
<dbReference type="InterPro" id="IPR027417">
    <property type="entry name" value="P-loop_NTPase"/>
</dbReference>
<dbReference type="KEGG" id="amur:ADH66_09945"/>
<dbReference type="SUPFAM" id="SSF52540">
    <property type="entry name" value="P-loop containing nucleoside triphosphate hydrolases"/>
    <property type="match status" value="1"/>
</dbReference>
<evidence type="ECO:0000313" key="2">
    <source>
        <dbReference type="EMBL" id="ASB40943.1"/>
    </source>
</evidence>
<dbReference type="Pfam" id="PF13173">
    <property type="entry name" value="AAA_14"/>
    <property type="match status" value="1"/>
</dbReference>
<organism evidence="3 5">
    <name type="scientific">Acutalibacter muris</name>
    <dbReference type="NCBI Taxonomy" id="1796620"/>
    <lineage>
        <taxon>Bacteria</taxon>
        <taxon>Bacillati</taxon>
        <taxon>Bacillota</taxon>
        <taxon>Clostridia</taxon>
        <taxon>Eubacteriales</taxon>
        <taxon>Acutalibacteraceae</taxon>
        <taxon>Acutalibacter</taxon>
    </lineage>
</organism>
<dbReference type="Gene3D" id="3.40.50.300">
    <property type="entry name" value="P-loop containing nucleotide triphosphate hydrolases"/>
    <property type="match status" value="1"/>
</dbReference>
<proteinExistence type="predicted"/>
<accession>A0A1Z2XR71</accession>
<dbReference type="Proteomes" id="UP000596035">
    <property type="component" value="Chromosome"/>
</dbReference>
<dbReference type="InterPro" id="IPR041682">
    <property type="entry name" value="AAA_14"/>
</dbReference>
<protein>
    <submittedName>
        <fullName evidence="3">AAA family ATPase</fullName>
    </submittedName>
</protein>
<evidence type="ECO:0000313" key="3">
    <source>
        <dbReference type="EMBL" id="QQR30223.1"/>
    </source>
</evidence>
<dbReference type="Proteomes" id="UP000196710">
    <property type="component" value="Chromosome"/>
</dbReference>
<feature type="domain" description="AAA" evidence="1">
    <location>
        <begin position="9"/>
        <end position="79"/>
    </location>
</feature>
<reference evidence="2" key="1">
    <citation type="journal article" date="2017" name="Genome Announc.">
        <title>High-Quality Whole-Genome Sequences of the Oligo-Mouse-Microbiota Bacterial Community.</title>
        <authorList>
            <person name="Garzetti D."/>
            <person name="Brugiroux S."/>
            <person name="Bunk B."/>
            <person name="Pukall R."/>
            <person name="McCoy K.D."/>
            <person name="Macpherson A.J."/>
            <person name="Stecher B."/>
        </authorList>
    </citation>
    <scope>NUCLEOTIDE SEQUENCE</scope>
    <source>
        <strain evidence="2">KB18</strain>
    </source>
</reference>
<name>A0A1Z2XR71_9FIRM</name>
<dbReference type="EMBL" id="CP021422">
    <property type="protein sequence ID" value="ASB40943.1"/>
    <property type="molecule type" value="Genomic_DNA"/>
</dbReference>